<dbReference type="EMBL" id="CAJNOC010005492">
    <property type="protein sequence ID" value="CAF1053868.1"/>
    <property type="molecule type" value="Genomic_DNA"/>
</dbReference>
<reference evidence="1" key="1">
    <citation type="submission" date="2021-02" db="EMBL/GenBank/DDBJ databases">
        <authorList>
            <person name="Nowell W R."/>
        </authorList>
    </citation>
    <scope>NUCLEOTIDE SEQUENCE</scope>
    <source>
        <strain evidence="1">Ploen Becks lab</strain>
    </source>
</reference>
<organism evidence="1 2">
    <name type="scientific">Brachionus calyciflorus</name>
    <dbReference type="NCBI Taxonomy" id="104777"/>
    <lineage>
        <taxon>Eukaryota</taxon>
        <taxon>Metazoa</taxon>
        <taxon>Spiralia</taxon>
        <taxon>Gnathifera</taxon>
        <taxon>Rotifera</taxon>
        <taxon>Eurotatoria</taxon>
        <taxon>Monogononta</taxon>
        <taxon>Pseudotrocha</taxon>
        <taxon>Ploima</taxon>
        <taxon>Brachionidae</taxon>
        <taxon>Brachionus</taxon>
    </lineage>
</organism>
<protein>
    <submittedName>
        <fullName evidence="1">Uncharacterized protein</fullName>
    </submittedName>
</protein>
<evidence type="ECO:0000313" key="1">
    <source>
        <dbReference type="EMBL" id="CAF1053868.1"/>
    </source>
</evidence>
<keyword evidence="2" id="KW-1185">Reference proteome</keyword>
<gene>
    <name evidence="1" type="ORF">OXX778_LOCUS18959</name>
</gene>
<sequence length="100" mass="11999">MAIEKVSKLLKDPNNSISKKYKNKDWSNYGFPFKTKIAKTKLYSDSIIEKCIRTLRDEKKNQLFRIRRTSPTKEVIPDRKKLNREWNVQIVGRVMKRKLE</sequence>
<dbReference type="AlphaFoldDB" id="A0A814KNV8"/>
<dbReference type="Proteomes" id="UP000663879">
    <property type="component" value="Unassembled WGS sequence"/>
</dbReference>
<evidence type="ECO:0000313" key="2">
    <source>
        <dbReference type="Proteomes" id="UP000663879"/>
    </source>
</evidence>
<proteinExistence type="predicted"/>
<accession>A0A814KNV8</accession>
<comment type="caution">
    <text evidence="1">The sequence shown here is derived from an EMBL/GenBank/DDBJ whole genome shotgun (WGS) entry which is preliminary data.</text>
</comment>
<name>A0A814KNV8_9BILA</name>